<keyword evidence="2" id="KW-0812">Transmembrane</keyword>
<feature type="transmembrane region" description="Helical" evidence="2">
    <location>
        <begin position="192"/>
        <end position="211"/>
    </location>
</feature>
<dbReference type="PANTHER" id="PTHR42736:SF1">
    <property type="entry name" value="PROTEIN-GLUTAMINE GAMMA-GLUTAMYLTRANSFERASE"/>
    <property type="match status" value="1"/>
</dbReference>
<feature type="transmembrane region" description="Helical" evidence="2">
    <location>
        <begin position="144"/>
        <end position="165"/>
    </location>
</feature>
<name>A0A5C1AAA4_9BACT</name>
<evidence type="ECO:0000313" key="4">
    <source>
        <dbReference type="EMBL" id="QEL15103.1"/>
    </source>
</evidence>
<accession>A0A5C1AAA4</accession>
<dbReference type="Proteomes" id="UP000324974">
    <property type="component" value="Chromosome"/>
</dbReference>
<dbReference type="OrthoDB" id="231513at2"/>
<dbReference type="EMBL" id="CP042425">
    <property type="protein sequence ID" value="QEL15103.1"/>
    <property type="molecule type" value="Genomic_DNA"/>
</dbReference>
<dbReference type="SMART" id="SM00460">
    <property type="entry name" value="TGc"/>
    <property type="match status" value="1"/>
</dbReference>
<feature type="transmembrane region" description="Helical" evidence="2">
    <location>
        <begin position="110"/>
        <end position="137"/>
    </location>
</feature>
<proteinExistence type="predicted"/>
<evidence type="ECO:0000313" key="5">
    <source>
        <dbReference type="Proteomes" id="UP000324974"/>
    </source>
</evidence>
<dbReference type="Pfam" id="PF01841">
    <property type="entry name" value="Transglut_core"/>
    <property type="match status" value="1"/>
</dbReference>
<dbReference type="KEGG" id="lrs:PX52LOC_02012"/>
<feature type="compositionally biased region" description="Basic and acidic residues" evidence="1">
    <location>
        <begin position="307"/>
        <end position="338"/>
    </location>
</feature>
<gene>
    <name evidence="4" type="ORF">PX52LOC_02012</name>
</gene>
<dbReference type="PANTHER" id="PTHR42736">
    <property type="entry name" value="PROTEIN-GLUTAMINE GAMMA-GLUTAMYLTRANSFERASE"/>
    <property type="match status" value="1"/>
</dbReference>
<evidence type="ECO:0000259" key="3">
    <source>
        <dbReference type="SMART" id="SM00460"/>
    </source>
</evidence>
<feature type="transmembrane region" description="Helical" evidence="2">
    <location>
        <begin position="38"/>
        <end position="57"/>
    </location>
</feature>
<keyword evidence="2" id="KW-0472">Membrane</keyword>
<reference evidence="5" key="1">
    <citation type="submission" date="2019-08" db="EMBL/GenBank/DDBJ databases">
        <title>Limnoglobus roseus gen. nov., sp. nov., a novel freshwater planctomycete with a giant genome from the family Gemmataceae.</title>
        <authorList>
            <person name="Kulichevskaya I.S."/>
            <person name="Naumoff D.G."/>
            <person name="Miroshnikov K."/>
            <person name="Ivanova A."/>
            <person name="Philippov D.A."/>
            <person name="Hakobyan A."/>
            <person name="Rijpstra I.C."/>
            <person name="Sinninghe Damste J.S."/>
            <person name="Liesack W."/>
            <person name="Dedysh S.N."/>
        </authorList>
    </citation>
    <scope>NUCLEOTIDE SEQUENCE [LARGE SCALE GENOMIC DNA]</scope>
    <source>
        <strain evidence="5">PX52</strain>
    </source>
</reference>
<feature type="region of interest" description="Disordered" evidence="1">
    <location>
        <begin position="302"/>
        <end position="338"/>
    </location>
</feature>
<keyword evidence="2" id="KW-1133">Transmembrane helix</keyword>
<dbReference type="AlphaFoldDB" id="A0A5C1AAA4"/>
<dbReference type="InterPro" id="IPR038765">
    <property type="entry name" value="Papain-like_cys_pep_sf"/>
</dbReference>
<sequence length="779" mass="85421">MAPEMSRLVRRVTFVLLALSAAAVEVAAIDTRAVAASLGLAAGWVTLALVVNLFVPVPADSHRNPPKWVFPLTLGLAAAPFAVEPLRRSWTGDGDPLELQMVFGLRNVGLGLAACGGWFACLRLACVVSLFLTLFAAVMTGHPAVMVILGLYTATGSIWLMLVYWTGLRAVCVAPERAVAVEELPERQRLPWVGLLLLLFAVGGGLALALVGPKRAALALVELIPTSGGTGETDPFARYGVGDGPEETPGDDAKAAGMVETEKMIEDTDRSLVDVVSDTYGPPHKPPADQERMVAGGFAEVIQSDGKPPDNRRPNRDFDTSRTGPKGDKKPDSRAARGLFEVDGRTPLHVRLVAYGGYDAIGKRLIEARKPSSRSIEAEGGDWMRLGQFKSSANWYREDERHRLKAADMADNLVPTPAMLTRFRINKVDKPDYYEWDHDGVLALAGRKRTPPGVIVTTDCHTLDPARLPDAAFVRAGAAGVTAPDLCEMQDAIRPEIDRLAREWAGDRDRGWQQIEAVVTKLRTGYTFDPTAATPPDHPAPVLWFLTESRGGPDYLFATAAALLLRSLDYPTRVCLGYYAAPDAYDQQTAHTPVRTTDLHTWAEVRLQDGHWMVVEPTPGYAVLGPKLPLSERILQALVAVAAWAGRHAIELFVTVAALVVAWGRRRAVLDAAAVGVWRLWPGKTWREQVRRAVRLLERRGRWAGRPRGPRQTACSWLRGVRSDASEHDPDLDRLIRMSEWAAYAPEVSPPWDEADAVVVCRRVLEGWTLWRWQQLSPS</sequence>
<keyword evidence="5" id="KW-1185">Reference proteome</keyword>
<feature type="domain" description="Transglutaminase-like" evidence="3">
    <location>
        <begin position="545"/>
        <end position="619"/>
    </location>
</feature>
<evidence type="ECO:0000256" key="2">
    <source>
        <dbReference type="SAM" id="Phobius"/>
    </source>
</evidence>
<evidence type="ECO:0000256" key="1">
    <source>
        <dbReference type="SAM" id="MobiDB-lite"/>
    </source>
</evidence>
<dbReference type="SUPFAM" id="SSF54001">
    <property type="entry name" value="Cysteine proteinases"/>
    <property type="match status" value="1"/>
</dbReference>
<dbReference type="RefSeq" id="WP_149109949.1">
    <property type="nucleotide sequence ID" value="NZ_CP042425.1"/>
</dbReference>
<protein>
    <submittedName>
        <fullName evidence="4">Transglutaminase domain-containing protein</fullName>
    </submittedName>
</protein>
<dbReference type="InterPro" id="IPR052901">
    <property type="entry name" value="Bact_TGase-like"/>
</dbReference>
<dbReference type="InterPro" id="IPR002931">
    <property type="entry name" value="Transglutaminase-like"/>
</dbReference>
<dbReference type="Gene3D" id="3.10.620.30">
    <property type="match status" value="1"/>
</dbReference>
<organism evidence="4 5">
    <name type="scientific">Limnoglobus roseus</name>
    <dbReference type="NCBI Taxonomy" id="2598579"/>
    <lineage>
        <taxon>Bacteria</taxon>
        <taxon>Pseudomonadati</taxon>
        <taxon>Planctomycetota</taxon>
        <taxon>Planctomycetia</taxon>
        <taxon>Gemmatales</taxon>
        <taxon>Gemmataceae</taxon>
        <taxon>Limnoglobus</taxon>
    </lineage>
</organism>